<keyword evidence="12" id="KW-1185">Reference proteome</keyword>
<dbReference type="EMBL" id="OOIL02002698">
    <property type="protein sequence ID" value="VFQ84107.1"/>
    <property type="molecule type" value="Genomic_DNA"/>
</dbReference>
<evidence type="ECO:0000256" key="9">
    <source>
        <dbReference type="SAM" id="SignalP"/>
    </source>
</evidence>
<feature type="signal peptide" evidence="9">
    <location>
        <begin position="1"/>
        <end position="20"/>
    </location>
</feature>
<evidence type="ECO:0000313" key="12">
    <source>
        <dbReference type="Proteomes" id="UP000595140"/>
    </source>
</evidence>
<dbReference type="GO" id="GO:0009506">
    <property type="term" value="C:plasmodesma"/>
    <property type="evidence" value="ECO:0007669"/>
    <property type="project" value="UniProtKB-ARBA"/>
</dbReference>
<keyword evidence="3" id="KW-0336">GPI-anchor</keyword>
<dbReference type="Pfam" id="PF07983">
    <property type="entry name" value="X8"/>
    <property type="match status" value="1"/>
</dbReference>
<keyword evidence="5" id="KW-0472">Membrane</keyword>
<evidence type="ECO:0000256" key="2">
    <source>
        <dbReference type="ARBA" id="ARBA00022475"/>
    </source>
</evidence>
<name>A0A484M666_9ASTE</name>
<protein>
    <recommendedName>
        <fullName evidence="10">X8 domain-containing protein</fullName>
    </recommendedName>
</protein>
<dbReference type="FunFam" id="1.20.58.1040:FF:000001">
    <property type="entry name" value="Glucan endo-1,3-beta-glucosidase 4"/>
    <property type="match status" value="1"/>
</dbReference>
<dbReference type="Proteomes" id="UP000595140">
    <property type="component" value="Unassembled WGS sequence"/>
</dbReference>
<keyword evidence="4 9" id="KW-0732">Signal</keyword>
<evidence type="ECO:0000256" key="3">
    <source>
        <dbReference type="ARBA" id="ARBA00022622"/>
    </source>
</evidence>
<organism evidence="11 12">
    <name type="scientific">Cuscuta campestris</name>
    <dbReference type="NCBI Taxonomy" id="132261"/>
    <lineage>
        <taxon>Eukaryota</taxon>
        <taxon>Viridiplantae</taxon>
        <taxon>Streptophyta</taxon>
        <taxon>Embryophyta</taxon>
        <taxon>Tracheophyta</taxon>
        <taxon>Spermatophyta</taxon>
        <taxon>Magnoliopsida</taxon>
        <taxon>eudicotyledons</taxon>
        <taxon>Gunneridae</taxon>
        <taxon>Pentapetalae</taxon>
        <taxon>asterids</taxon>
        <taxon>lamiids</taxon>
        <taxon>Solanales</taxon>
        <taxon>Convolvulaceae</taxon>
        <taxon>Cuscuteae</taxon>
        <taxon>Cuscuta</taxon>
        <taxon>Cuscuta subgen. Grammica</taxon>
        <taxon>Cuscuta sect. Cleistogrammica</taxon>
    </lineage>
</organism>
<keyword evidence="2" id="KW-1003">Cell membrane</keyword>
<keyword evidence="7" id="KW-0325">Glycoprotein</keyword>
<evidence type="ECO:0000256" key="7">
    <source>
        <dbReference type="ARBA" id="ARBA00023180"/>
    </source>
</evidence>
<dbReference type="InterPro" id="IPR012946">
    <property type="entry name" value="X8"/>
</dbReference>
<feature type="chain" id="PRO_5019822039" description="X8 domain-containing protein" evidence="9">
    <location>
        <begin position="21"/>
        <end position="169"/>
    </location>
</feature>
<dbReference type="PANTHER" id="PTHR31044">
    <property type="entry name" value="BETA-1,3 GLUCANASE"/>
    <property type="match status" value="1"/>
</dbReference>
<proteinExistence type="predicted"/>
<evidence type="ECO:0000256" key="5">
    <source>
        <dbReference type="ARBA" id="ARBA00023136"/>
    </source>
</evidence>
<dbReference type="AlphaFoldDB" id="A0A484M666"/>
<comment type="subcellular location">
    <subcellularLocation>
        <location evidence="1">Cell membrane</location>
        <topology evidence="1">Lipid-anchor</topology>
        <topology evidence="1">GPI-anchor</topology>
    </subcellularLocation>
</comment>
<evidence type="ECO:0000256" key="8">
    <source>
        <dbReference type="ARBA" id="ARBA00023288"/>
    </source>
</evidence>
<keyword evidence="6" id="KW-1015">Disulfide bond</keyword>
<sequence length="169" mass="17611">MSKLFSFSILVYLLSTLSAAQEGNSSAGNGGGASLELWCVAKNNAEDAALQSAIDWACGAGGADCGPIQAGGPCHDASDIRRMASYVFNDYFIKHGMANGTCDFQNSAALTSLNPNFNSCKLPSSLSKPFKIGVGTSQADAYDSSSVKILGRMWGLITICLLLVTALIL</sequence>
<evidence type="ECO:0000256" key="4">
    <source>
        <dbReference type="ARBA" id="ARBA00022729"/>
    </source>
</evidence>
<dbReference type="GO" id="GO:0098552">
    <property type="term" value="C:side of membrane"/>
    <property type="evidence" value="ECO:0007669"/>
    <property type="project" value="UniProtKB-KW"/>
</dbReference>
<reference evidence="11 12" key="1">
    <citation type="submission" date="2018-04" db="EMBL/GenBank/DDBJ databases">
        <authorList>
            <person name="Vogel A."/>
        </authorList>
    </citation>
    <scope>NUCLEOTIDE SEQUENCE [LARGE SCALE GENOMIC DNA]</scope>
</reference>
<dbReference type="OrthoDB" id="1919050at2759"/>
<dbReference type="Gene3D" id="1.20.58.1040">
    <property type="match status" value="1"/>
</dbReference>
<evidence type="ECO:0000256" key="1">
    <source>
        <dbReference type="ARBA" id="ARBA00004609"/>
    </source>
</evidence>
<dbReference type="InterPro" id="IPR044788">
    <property type="entry name" value="X8_dom_prot"/>
</dbReference>
<dbReference type="PANTHER" id="PTHR31044:SF33">
    <property type="entry name" value="PLASMODESMATA CALLOSE-BINDING PROTEIN 5"/>
    <property type="match status" value="1"/>
</dbReference>
<evidence type="ECO:0000256" key="6">
    <source>
        <dbReference type="ARBA" id="ARBA00023157"/>
    </source>
</evidence>
<gene>
    <name evidence="11" type="ORF">CCAM_LOCUS25883</name>
</gene>
<dbReference type="SMART" id="SM00768">
    <property type="entry name" value="X8"/>
    <property type="match status" value="1"/>
</dbReference>
<evidence type="ECO:0000259" key="10">
    <source>
        <dbReference type="SMART" id="SM00768"/>
    </source>
</evidence>
<keyword evidence="8" id="KW-0449">Lipoprotein</keyword>
<feature type="domain" description="X8" evidence="10">
    <location>
        <begin position="37"/>
        <end position="122"/>
    </location>
</feature>
<accession>A0A484M666</accession>
<dbReference type="GO" id="GO:0005886">
    <property type="term" value="C:plasma membrane"/>
    <property type="evidence" value="ECO:0007669"/>
    <property type="project" value="UniProtKB-SubCell"/>
</dbReference>
<evidence type="ECO:0000313" key="11">
    <source>
        <dbReference type="EMBL" id="VFQ84107.1"/>
    </source>
</evidence>